<feature type="transmembrane region" description="Helical" evidence="7">
    <location>
        <begin position="115"/>
        <end position="136"/>
    </location>
</feature>
<dbReference type="Proteomes" id="UP001597120">
    <property type="component" value="Unassembled WGS sequence"/>
</dbReference>
<protein>
    <submittedName>
        <fullName evidence="9">Carbohydrate ABC transporter permease</fullName>
    </submittedName>
</protein>
<sequence>MLRFRKIYGHGELNPLQKIVTYVLLLAGAVLFVFPVYWMIITSLKHLPDVYTMPPSLLFFDIRWENYKDIFTIAPMGKYLWNTVWYSAVSISIHVAASSLVAFGFARLRAKGSGILFAIVLSTMMLPPQVTMIPQYLVFNKLGLIDTYYPLIIPAIGGGAFLIFLMRQFFLGLSKDLDEAVKIDGGGYWTVYFRIILPLSMPALATAAILDFMYRWNDLIGPLIYINSPEKFPLSLGLAGFTAAFGGTPWNLLMAASVVAVAPPLVLFFFTQKYFIRGIVISGTKG</sequence>
<dbReference type="RefSeq" id="WP_379286754.1">
    <property type="nucleotide sequence ID" value="NZ_JBHTIU010000021.1"/>
</dbReference>
<dbReference type="EMBL" id="JBHTIU010000021">
    <property type="protein sequence ID" value="MFD0868676.1"/>
    <property type="molecule type" value="Genomic_DNA"/>
</dbReference>
<dbReference type="CDD" id="cd06261">
    <property type="entry name" value="TM_PBP2"/>
    <property type="match status" value="1"/>
</dbReference>
<reference evidence="10" key="1">
    <citation type="journal article" date="2019" name="Int. J. Syst. Evol. Microbiol.">
        <title>The Global Catalogue of Microorganisms (GCM) 10K type strain sequencing project: providing services to taxonomists for standard genome sequencing and annotation.</title>
        <authorList>
            <consortium name="The Broad Institute Genomics Platform"/>
            <consortium name="The Broad Institute Genome Sequencing Center for Infectious Disease"/>
            <person name="Wu L."/>
            <person name="Ma J."/>
        </authorList>
    </citation>
    <scope>NUCLEOTIDE SEQUENCE [LARGE SCALE GENOMIC DNA]</scope>
    <source>
        <strain evidence="10">CCUG 57263</strain>
    </source>
</reference>
<comment type="similarity">
    <text evidence="7">Belongs to the binding-protein-dependent transport system permease family.</text>
</comment>
<evidence type="ECO:0000256" key="1">
    <source>
        <dbReference type="ARBA" id="ARBA00004651"/>
    </source>
</evidence>
<comment type="caution">
    <text evidence="9">The sequence shown here is derived from an EMBL/GenBank/DDBJ whole genome shotgun (WGS) entry which is preliminary data.</text>
</comment>
<evidence type="ECO:0000256" key="6">
    <source>
        <dbReference type="ARBA" id="ARBA00023136"/>
    </source>
</evidence>
<dbReference type="PROSITE" id="PS50928">
    <property type="entry name" value="ABC_TM1"/>
    <property type="match status" value="1"/>
</dbReference>
<evidence type="ECO:0000256" key="2">
    <source>
        <dbReference type="ARBA" id="ARBA00022448"/>
    </source>
</evidence>
<evidence type="ECO:0000313" key="9">
    <source>
        <dbReference type="EMBL" id="MFD0868676.1"/>
    </source>
</evidence>
<feature type="transmembrane region" description="Helical" evidence="7">
    <location>
        <begin position="250"/>
        <end position="270"/>
    </location>
</feature>
<name>A0ABW3D6R9_9BACL</name>
<feature type="transmembrane region" description="Helical" evidence="7">
    <location>
        <begin position="20"/>
        <end position="41"/>
    </location>
</feature>
<comment type="subcellular location">
    <subcellularLocation>
        <location evidence="1 7">Cell membrane</location>
        <topology evidence="1 7">Multi-pass membrane protein</topology>
    </subcellularLocation>
</comment>
<dbReference type="SUPFAM" id="SSF161098">
    <property type="entry name" value="MetI-like"/>
    <property type="match status" value="1"/>
</dbReference>
<dbReference type="InterPro" id="IPR035906">
    <property type="entry name" value="MetI-like_sf"/>
</dbReference>
<feature type="domain" description="ABC transmembrane type-1" evidence="8">
    <location>
        <begin position="80"/>
        <end position="271"/>
    </location>
</feature>
<gene>
    <name evidence="9" type="ORF">ACFQ03_05905</name>
</gene>
<keyword evidence="5 7" id="KW-1133">Transmembrane helix</keyword>
<dbReference type="Gene3D" id="1.10.3720.10">
    <property type="entry name" value="MetI-like"/>
    <property type="match status" value="1"/>
</dbReference>
<dbReference type="Pfam" id="PF00528">
    <property type="entry name" value="BPD_transp_1"/>
    <property type="match status" value="1"/>
</dbReference>
<proteinExistence type="inferred from homology"/>
<evidence type="ECO:0000256" key="4">
    <source>
        <dbReference type="ARBA" id="ARBA00022692"/>
    </source>
</evidence>
<keyword evidence="4 7" id="KW-0812">Transmembrane</keyword>
<dbReference type="InterPro" id="IPR000515">
    <property type="entry name" value="MetI-like"/>
</dbReference>
<feature type="transmembrane region" description="Helical" evidence="7">
    <location>
        <begin position="84"/>
        <end position="103"/>
    </location>
</feature>
<keyword evidence="6 7" id="KW-0472">Membrane</keyword>
<keyword evidence="3" id="KW-1003">Cell membrane</keyword>
<evidence type="ECO:0000256" key="7">
    <source>
        <dbReference type="RuleBase" id="RU363032"/>
    </source>
</evidence>
<accession>A0ABW3D6R9</accession>
<evidence type="ECO:0000313" key="10">
    <source>
        <dbReference type="Proteomes" id="UP001597120"/>
    </source>
</evidence>
<dbReference type="PANTHER" id="PTHR43744:SF12">
    <property type="entry name" value="ABC TRANSPORTER PERMEASE PROTEIN MG189-RELATED"/>
    <property type="match status" value="1"/>
</dbReference>
<evidence type="ECO:0000256" key="5">
    <source>
        <dbReference type="ARBA" id="ARBA00022989"/>
    </source>
</evidence>
<dbReference type="PANTHER" id="PTHR43744">
    <property type="entry name" value="ABC TRANSPORTER PERMEASE PROTEIN MG189-RELATED-RELATED"/>
    <property type="match status" value="1"/>
</dbReference>
<evidence type="ECO:0000256" key="3">
    <source>
        <dbReference type="ARBA" id="ARBA00022475"/>
    </source>
</evidence>
<feature type="transmembrane region" description="Helical" evidence="7">
    <location>
        <begin position="191"/>
        <end position="214"/>
    </location>
</feature>
<keyword evidence="2 7" id="KW-0813">Transport</keyword>
<keyword evidence="10" id="KW-1185">Reference proteome</keyword>
<feature type="transmembrane region" description="Helical" evidence="7">
    <location>
        <begin position="148"/>
        <end position="170"/>
    </location>
</feature>
<evidence type="ECO:0000259" key="8">
    <source>
        <dbReference type="PROSITE" id="PS50928"/>
    </source>
</evidence>
<organism evidence="9 10">
    <name type="scientific">Paenibacillus residui</name>
    <dbReference type="NCBI Taxonomy" id="629724"/>
    <lineage>
        <taxon>Bacteria</taxon>
        <taxon>Bacillati</taxon>
        <taxon>Bacillota</taxon>
        <taxon>Bacilli</taxon>
        <taxon>Bacillales</taxon>
        <taxon>Paenibacillaceae</taxon>
        <taxon>Paenibacillus</taxon>
    </lineage>
</organism>